<keyword evidence="1" id="KW-0732">Signal</keyword>
<evidence type="ECO:0000256" key="1">
    <source>
        <dbReference type="SAM" id="SignalP"/>
    </source>
</evidence>
<reference evidence="2 3" key="1">
    <citation type="submission" date="2024-01" db="EMBL/GenBank/DDBJ databases">
        <title>The genomes of 5 underutilized Papilionoideae crops provide insights into root nodulation and disease resistance.</title>
        <authorList>
            <person name="Yuan L."/>
        </authorList>
    </citation>
    <scope>NUCLEOTIDE SEQUENCE [LARGE SCALE GENOMIC DNA]</scope>
    <source>
        <strain evidence="2">LY-2023</strain>
        <tissue evidence="2">Leaf</tissue>
    </source>
</reference>
<protein>
    <submittedName>
        <fullName evidence="2">Uncharacterized protein</fullName>
    </submittedName>
</protein>
<comment type="caution">
    <text evidence="2">The sequence shown here is derived from an EMBL/GenBank/DDBJ whole genome shotgun (WGS) entry which is preliminary data.</text>
</comment>
<gene>
    <name evidence="2" type="ORF">RJT34_23987</name>
</gene>
<name>A0AAN9FPV8_CLITE</name>
<sequence>MATNIKNTFMICLVAMLLLETHAKIVDTTIEVPAPQPSSSISSNLPTAQLKAVFNQKSAVHAVKRDARKHITRSRVCSSAKSVVLNACVFLLELMVTRRFAPAMTTGRPKGEGPNALKYQLLS</sequence>
<keyword evidence="3" id="KW-1185">Reference proteome</keyword>
<dbReference type="AlphaFoldDB" id="A0AAN9FPV8"/>
<dbReference type="Proteomes" id="UP001359559">
    <property type="component" value="Unassembled WGS sequence"/>
</dbReference>
<dbReference type="EMBL" id="JAYKXN010000006">
    <property type="protein sequence ID" value="KAK7278946.1"/>
    <property type="molecule type" value="Genomic_DNA"/>
</dbReference>
<proteinExistence type="predicted"/>
<evidence type="ECO:0000313" key="3">
    <source>
        <dbReference type="Proteomes" id="UP001359559"/>
    </source>
</evidence>
<feature type="chain" id="PRO_5043010179" evidence="1">
    <location>
        <begin position="24"/>
        <end position="123"/>
    </location>
</feature>
<feature type="signal peptide" evidence="1">
    <location>
        <begin position="1"/>
        <end position="23"/>
    </location>
</feature>
<organism evidence="2 3">
    <name type="scientific">Clitoria ternatea</name>
    <name type="common">Butterfly pea</name>
    <dbReference type="NCBI Taxonomy" id="43366"/>
    <lineage>
        <taxon>Eukaryota</taxon>
        <taxon>Viridiplantae</taxon>
        <taxon>Streptophyta</taxon>
        <taxon>Embryophyta</taxon>
        <taxon>Tracheophyta</taxon>
        <taxon>Spermatophyta</taxon>
        <taxon>Magnoliopsida</taxon>
        <taxon>eudicotyledons</taxon>
        <taxon>Gunneridae</taxon>
        <taxon>Pentapetalae</taxon>
        <taxon>rosids</taxon>
        <taxon>fabids</taxon>
        <taxon>Fabales</taxon>
        <taxon>Fabaceae</taxon>
        <taxon>Papilionoideae</taxon>
        <taxon>50 kb inversion clade</taxon>
        <taxon>NPAAA clade</taxon>
        <taxon>indigoferoid/millettioid clade</taxon>
        <taxon>Phaseoleae</taxon>
        <taxon>Clitoria</taxon>
    </lineage>
</organism>
<accession>A0AAN9FPV8</accession>
<evidence type="ECO:0000313" key="2">
    <source>
        <dbReference type="EMBL" id="KAK7278946.1"/>
    </source>
</evidence>